<dbReference type="HOGENOM" id="CLU_103317_3_0_6"/>
<organism evidence="3 5">
    <name type="scientific">Oleiagrimonas soli</name>
    <dbReference type="NCBI Taxonomy" id="1543381"/>
    <lineage>
        <taxon>Bacteria</taxon>
        <taxon>Pseudomonadati</taxon>
        <taxon>Pseudomonadota</taxon>
        <taxon>Gammaproteobacteria</taxon>
        <taxon>Lysobacterales</taxon>
        <taxon>Rhodanobacteraceae</taxon>
        <taxon>Oleiagrimonas</taxon>
    </lineage>
</organism>
<dbReference type="AlphaFoldDB" id="A0A099CXK5"/>
<evidence type="ECO:0000259" key="2">
    <source>
        <dbReference type="Pfam" id="PF14341"/>
    </source>
</evidence>
<evidence type="ECO:0000313" key="3">
    <source>
        <dbReference type="EMBL" id="KGI78391.1"/>
    </source>
</evidence>
<dbReference type="InterPro" id="IPR025205">
    <property type="entry name" value="PilX/PilW_C"/>
</dbReference>
<evidence type="ECO:0000259" key="1">
    <source>
        <dbReference type="Pfam" id="PF13681"/>
    </source>
</evidence>
<reference evidence="3 5" key="1">
    <citation type="submission" date="2014-09" db="EMBL/GenBank/DDBJ databases">
        <title>Xanthomonadaceae 3.5X direct submission.</title>
        <authorList>
            <person name="Fang T."/>
            <person name="Wang H."/>
        </authorList>
    </citation>
    <scope>NUCLEOTIDE SEQUENCE [LARGE SCALE GENOMIC DNA]</scope>
    <source>
        <strain evidence="3 5">3.5X</strain>
    </source>
</reference>
<keyword evidence="5" id="KW-1185">Reference proteome</keyword>
<dbReference type="RefSeq" id="WP_043100315.1">
    <property type="nucleotide sequence ID" value="NZ_JACHET010000001.1"/>
</dbReference>
<dbReference type="Proteomes" id="UP000560000">
    <property type="component" value="Unassembled WGS sequence"/>
</dbReference>
<dbReference type="EMBL" id="JROI01000010">
    <property type="protein sequence ID" value="KGI78391.1"/>
    <property type="molecule type" value="Genomic_DNA"/>
</dbReference>
<sequence>MALVIALLLLVVITLVGFAAVRGTIVQQKLASNMYDRQVALQNAEAAMRAASDLIATSPNLIARNCQTGGTVCGANPFEDSAITASDIHSVQSGTAPGQYVIGSAATGQPQYVIEDMGNWSDASQNTGFNQTANSRNAGVQGASITSTYYRITARSGDPGDSNTTDNRAIVTLQAVIKRG</sequence>
<dbReference type="Pfam" id="PF13681">
    <property type="entry name" value="PilX"/>
    <property type="match status" value="1"/>
</dbReference>
<name>A0A099CXK5_9GAMM</name>
<evidence type="ECO:0000313" key="4">
    <source>
        <dbReference type="EMBL" id="MBB6183695.1"/>
    </source>
</evidence>
<gene>
    <name evidence="4" type="ORF">HNQ86_001040</name>
    <name evidence="3" type="ORF">LF63_0105945</name>
</gene>
<accession>A0A099CXK5</accession>
<evidence type="ECO:0000313" key="5">
    <source>
        <dbReference type="Proteomes" id="UP000029708"/>
    </source>
</evidence>
<comment type="caution">
    <text evidence="3">The sequence shown here is derived from an EMBL/GenBank/DDBJ whole genome shotgun (WGS) entry which is preliminary data.</text>
</comment>
<dbReference type="EMBL" id="JACHET010000001">
    <property type="protein sequence ID" value="MBB6183695.1"/>
    <property type="molecule type" value="Genomic_DNA"/>
</dbReference>
<dbReference type="OrthoDB" id="5801860at2"/>
<evidence type="ECO:0000313" key="6">
    <source>
        <dbReference type="Proteomes" id="UP000560000"/>
    </source>
</evidence>
<dbReference type="Proteomes" id="UP000029708">
    <property type="component" value="Unassembled WGS sequence"/>
</dbReference>
<dbReference type="InterPro" id="IPR025746">
    <property type="entry name" value="PilX_N_dom"/>
</dbReference>
<feature type="domain" description="Type 4 fimbrial biogenesis protein PilX N-terminal" evidence="2">
    <location>
        <begin position="1"/>
        <end position="49"/>
    </location>
</feature>
<dbReference type="STRING" id="1543381.LF63_0105945"/>
<protein>
    <submittedName>
        <fullName evidence="3 4">Pilus assembly protein</fullName>
    </submittedName>
</protein>
<reference evidence="4 6" key="2">
    <citation type="submission" date="2020-08" db="EMBL/GenBank/DDBJ databases">
        <title>Genomic Encyclopedia of Type Strains, Phase IV (KMG-IV): sequencing the most valuable type-strain genomes for metagenomic binning, comparative biology and taxonomic classification.</title>
        <authorList>
            <person name="Goeker M."/>
        </authorList>
    </citation>
    <scope>NUCLEOTIDE SEQUENCE [LARGE SCALE GENOMIC DNA]</scope>
    <source>
        <strain evidence="4 6">DSM 107085</strain>
    </source>
</reference>
<feature type="domain" description="PilX/PilW C-terminal" evidence="1">
    <location>
        <begin position="95"/>
        <end position="178"/>
    </location>
</feature>
<dbReference type="Pfam" id="PF14341">
    <property type="entry name" value="PilX_N"/>
    <property type="match status" value="1"/>
</dbReference>
<proteinExistence type="predicted"/>